<gene>
    <name evidence="1" type="ORF">DARMORV10_C05P47530.1</name>
</gene>
<organism evidence="1">
    <name type="scientific">Brassica napus</name>
    <name type="common">Rape</name>
    <dbReference type="NCBI Taxonomy" id="3708"/>
    <lineage>
        <taxon>Eukaryota</taxon>
        <taxon>Viridiplantae</taxon>
        <taxon>Streptophyta</taxon>
        <taxon>Embryophyta</taxon>
        <taxon>Tracheophyta</taxon>
        <taxon>Spermatophyta</taxon>
        <taxon>Magnoliopsida</taxon>
        <taxon>eudicotyledons</taxon>
        <taxon>Gunneridae</taxon>
        <taxon>Pentapetalae</taxon>
        <taxon>rosids</taxon>
        <taxon>malvids</taxon>
        <taxon>Brassicales</taxon>
        <taxon>Brassicaceae</taxon>
        <taxon>Brassiceae</taxon>
        <taxon>Brassica</taxon>
    </lineage>
</organism>
<feature type="non-terminal residue" evidence="1">
    <location>
        <position position="1"/>
    </location>
</feature>
<dbReference type="EMBL" id="HG994369">
    <property type="protein sequence ID" value="CAF1933229.1"/>
    <property type="molecule type" value="Genomic_DNA"/>
</dbReference>
<accession>A0A816LQH8</accession>
<name>A0A816LQH8_BRANA</name>
<reference evidence="1" key="1">
    <citation type="submission" date="2021-01" db="EMBL/GenBank/DDBJ databases">
        <authorList>
            <consortium name="Genoscope - CEA"/>
            <person name="William W."/>
        </authorList>
    </citation>
    <scope>NUCLEOTIDE SEQUENCE</scope>
</reference>
<dbReference type="AlphaFoldDB" id="A0A816LQH8"/>
<protein>
    <submittedName>
        <fullName evidence="1">(rape) hypothetical protein</fullName>
    </submittedName>
</protein>
<proteinExistence type="predicted"/>
<dbReference type="Proteomes" id="UP001295469">
    <property type="component" value="Chromosome C05"/>
</dbReference>
<sequence length="52" mass="5628">GLGPSSSVVSTYTFNSGSEWSFIKPLKFHQGECMHGINNVFVAIFSSAFVKS</sequence>
<evidence type="ECO:0000313" key="1">
    <source>
        <dbReference type="EMBL" id="CAF1933229.1"/>
    </source>
</evidence>